<dbReference type="PANTHER" id="PTHR13271:SF137">
    <property type="entry name" value="SET DOMAIN-CONTAINING PROTEIN"/>
    <property type="match status" value="1"/>
</dbReference>
<reference evidence="3 4" key="1">
    <citation type="journal article" date="2014" name="Nat. Commun.">
        <title>Klebsormidium flaccidum genome reveals primary factors for plant terrestrial adaptation.</title>
        <authorList>
            <person name="Hori K."/>
            <person name="Maruyama F."/>
            <person name="Fujisawa T."/>
            <person name="Togashi T."/>
            <person name="Yamamoto N."/>
            <person name="Seo M."/>
            <person name="Sato S."/>
            <person name="Yamada T."/>
            <person name="Mori H."/>
            <person name="Tajima N."/>
            <person name="Moriyama T."/>
            <person name="Ikeuchi M."/>
            <person name="Watanabe M."/>
            <person name="Wada H."/>
            <person name="Kobayashi K."/>
            <person name="Saito M."/>
            <person name="Masuda T."/>
            <person name="Sasaki-Sekimoto Y."/>
            <person name="Mashiguchi K."/>
            <person name="Awai K."/>
            <person name="Shimojima M."/>
            <person name="Masuda S."/>
            <person name="Iwai M."/>
            <person name="Nobusawa T."/>
            <person name="Narise T."/>
            <person name="Kondo S."/>
            <person name="Saito H."/>
            <person name="Sato R."/>
            <person name="Murakawa M."/>
            <person name="Ihara Y."/>
            <person name="Oshima-Yamada Y."/>
            <person name="Ohtaka K."/>
            <person name="Satoh M."/>
            <person name="Sonobe K."/>
            <person name="Ishii M."/>
            <person name="Ohtani R."/>
            <person name="Kanamori-Sato M."/>
            <person name="Honoki R."/>
            <person name="Miyazaki D."/>
            <person name="Mochizuki H."/>
            <person name="Umetsu J."/>
            <person name="Higashi K."/>
            <person name="Shibata D."/>
            <person name="Kamiya Y."/>
            <person name="Sato N."/>
            <person name="Nakamura Y."/>
            <person name="Tabata S."/>
            <person name="Ida S."/>
            <person name="Kurokawa K."/>
            <person name="Ohta H."/>
        </authorList>
    </citation>
    <scope>NUCLEOTIDE SEQUENCE [LARGE SCALE GENOMIC DNA]</scope>
    <source>
        <strain evidence="3 4">NIES-2285</strain>
    </source>
</reference>
<proteinExistence type="predicted"/>
<feature type="domain" description="SET" evidence="2">
    <location>
        <begin position="55"/>
        <end position="282"/>
    </location>
</feature>
<accession>A0A1Y1ICM8</accession>
<sequence>MGNKRSSNLVWLQLLTVLSGVLLGGALVKAAETSGADAKASLFLDWLHEGGADISGVALSDFIDGRPVSSLGACSQDGISCYRGVVATQDISAGATVVSIPLNLGVYDFDGAAGLPEPYAESIPETRLAAWLCRQRSLGSTSRFAPYLDMLPKAIPMPLFYQNKEAEAAALLPCHAGMQELLNWTRDEFDKSNPDALGGASFVTFKWAFAIVLSRTFETRVLLGGSEDGALSAMIMMLPFADMINHSPHNQLVWQLDDGGQRFEMTATRDIAKGEEVFTTYGSKTNEQWLLYYGYVPEDNPADRMPLFDTYEDAAAWYIQSRPPPHTAPSAKKVTAAIAAAVKAAQETLSDETDEGLALSEKEADKRLWAIFATLWVHLDSKNELGYACSQSVSLWSFRRRSECEVIAGLAAQRALIRLYKSTLERFDESVVKLRRQIKRFGRGKGAVYTNLQVLERYALQRKELVERALAIVQQGVADEELKRKTSKEL</sequence>
<dbReference type="CDD" id="cd10527">
    <property type="entry name" value="SET_LSMT"/>
    <property type="match status" value="1"/>
</dbReference>
<dbReference type="PANTHER" id="PTHR13271">
    <property type="entry name" value="UNCHARACTERIZED PUTATIVE METHYLTRANSFERASE"/>
    <property type="match status" value="1"/>
</dbReference>
<dbReference type="PROSITE" id="PS50280">
    <property type="entry name" value="SET"/>
    <property type="match status" value="1"/>
</dbReference>
<name>A0A1Y1ICM8_KLENI</name>
<dbReference type="AlphaFoldDB" id="A0A1Y1ICM8"/>
<dbReference type="SUPFAM" id="SSF82199">
    <property type="entry name" value="SET domain"/>
    <property type="match status" value="1"/>
</dbReference>
<organism evidence="3 4">
    <name type="scientific">Klebsormidium nitens</name>
    <name type="common">Green alga</name>
    <name type="synonym">Ulothrix nitens</name>
    <dbReference type="NCBI Taxonomy" id="105231"/>
    <lineage>
        <taxon>Eukaryota</taxon>
        <taxon>Viridiplantae</taxon>
        <taxon>Streptophyta</taxon>
        <taxon>Klebsormidiophyceae</taxon>
        <taxon>Klebsormidiales</taxon>
        <taxon>Klebsormidiaceae</taxon>
        <taxon>Klebsormidium</taxon>
    </lineage>
</organism>
<evidence type="ECO:0000256" key="1">
    <source>
        <dbReference type="SAM" id="SignalP"/>
    </source>
</evidence>
<dbReference type="InterPro" id="IPR001214">
    <property type="entry name" value="SET_dom"/>
</dbReference>
<dbReference type="Gene3D" id="3.90.1410.10">
    <property type="entry name" value="set domain protein methyltransferase, domain 1"/>
    <property type="match status" value="1"/>
</dbReference>
<evidence type="ECO:0000259" key="2">
    <source>
        <dbReference type="PROSITE" id="PS50280"/>
    </source>
</evidence>
<dbReference type="GO" id="GO:0016279">
    <property type="term" value="F:protein-lysine N-methyltransferase activity"/>
    <property type="evidence" value="ECO:0000318"/>
    <property type="project" value="GO_Central"/>
</dbReference>
<dbReference type="OMA" id="DNIAWSE"/>
<evidence type="ECO:0000313" key="3">
    <source>
        <dbReference type="EMBL" id="GAQ86851.1"/>
    </source>
</evidence>
<dbReference type="STRING" id="105231.A0A1Y1ICM8"/>
<evidence type="ECO:0000313" key="4">
    <source>
        <dbReference type="Proteomes" id="UP000054558"/>
    </source>
</evidence>
<dbReference type="OrthoDB" id="341421at2759"/>
<dbReference type="InterPro" id="IPR050600">
    <property type="entry name" value="SETD3_SETD6_MTase"/>
</dbReference>
<protein>
    <recommendedName>
        <fullName evidence="2">SET domain-containing protein</fullName>
    </recommendedName>
</protein>
<keyword evidence="4" id="KW-1185">Reference proteome</keyword>
<keyword evidence="1" id="KW-0732">Signal</keyword>
<feature type="signal peptide" evidence="1">
    <location>
        <begin position="1"/>
        <end position="30"/>
    </location>
</feature>
<dbReference type="Proteomes" id="UP000054558">
    <property type="component" value="Unassembled WGS sequence"/>
</dbReference>
<dbReference type="InterPro" id="IPR046341">
    <property type="entry name" value="SET_dom_sf"/>
</dbReference>
<dbReference type="Pfam" id="PF00856">
    <property type="entry name" value="SET"/>
    <property type="match status" value="1"/>
</dbReference>
<gene>
    <name evidence="3" type="ORF">KFL_003160040</name>
</gene>
<dbReference type="EMBL" id="DF237265">
    <property type="protein sequence ID" value="GAQ86851.1"/>
    <property type="molecule type" value="Genomic_DNA"/>
</dbReference>
<feature type="chain" id="PRO_5012078647" description="SET domain-containing protein" evidence="1">
    <location>
        <begin position="31"/>
        <end position="490"/>
    </location>
</feature>